<dbReference type="GO" id="GO:0030527">
    <property type="term" value="F:structural constituent of chromatin"/>
    <property type="evidence" value="ECO:0007669"/>
    <property type="project" value="InterPro"/>
</dbReference>
<evidence type="ECO:0000256" key="4">
    <source>
        <dbReference type="ARBA" id="ARBA00016145"/>
    </source>
</evidence>
<dbReference type="PANTHER" id="PTHR33175">
    <property type="entry name" value="DNA-BINDING PROTEIN HU"/>
    <property type="match status" value="1"/>
</dbReference>
<sequence>MAAKPMTKNQILDHLAKKTGVTKKLAGQFLDEFVSLAYKEAKKSFVIPGLGKLVVVNRKARMGRNPATGETMKIPAKRVLKFRIAKQAKDAVLK</sequence>
<evidence type="ECO:0000256" key="3">
    <source>
        <dbReference type="ARBA" id="ARBA00011738"/>
    </source>
</evidence>
<keyword evidence="6" id="KW-0426">Late protein</keyword>
<comment type="subcellular location">
    <subcellularLocation>
        <location evidence="1">Virion</location>
    </subcellularLocation>
</comment>
<dbReference type="InterPro" id="IPR010992">
    <property type="entry name" value="IHF-like_DNA-bd_dom_sf"/>
</dbReference>
<protein>
    <recommendedName>
        <fullName evidence="4">Viral histone-like protein</fullName>
    </recommendedName>
    <alternativeName>
        <fullName evidence="9">DNA-binding protein pA104R</fullName>
    </alternativeName>
    <alternativeName>
        <fullName evidence="8">pA104R</fullName>
    </alternativeName>
</protein>
<dbReference type="AlphaFoldDB" id="A0A7V2ZHJ1"/>
<comment type="similarity">
    <text evidence="2 11">Belongs to the bacterial histone-like protein family.</text>
</comment>
<evidence type="ECO:0000256" key="11">
    <source>
        <dbReference type="RuleBase" id="RU003939"/>
    </source>
</evidence>
<name>A0A7V2ZHJ1_9BACT</name>
<dbReference type="GO" id="GO:0006260">
    <property type="term" value="P:DNA replication"/>
    <property type="evidence" value="ECO:0007669"/>
    <property type="project" value="UniProtKB-KW"/>
</dbReference>
<dbReference type="InterPro" id="IPR000119">
    <property type="entry name" value="Hist_DNA-bd"/>
</dbReference>
<reference evidence="12" key="1">
    <citation type="journal article" date="2020" name="mSystems">
        <title>Genome- and Community-Level Interaction Insights into Carbon Utilization and Element Cycling Functions of Hydrothermarchaeota in Hydrothermal Sediment.</title>
        <authorList>
            <person name="Zhou Z."/>
            <person name="Liu Y."/>
            <person name="Xu W."/>
            <person name="Pan J."/>
            <person name="Luo Z.H."/>
            <person name="Li M."/>
        </authorList>
    </citation>
    <scope>NUCLEOTIDE SEQUENCE [LARGE SCALE GENOMIC DNA]</scope>
    <source>
        <strain evidence="12">SpSt-479</strain>
    </source>
</reference>
<organism evidence="12">
    <name type="scientific">Ignavibacterium album</name>
    <dbReference type="NCBI Taxonomy" id="591197"/>
    <lineage>
        <taxon>Bacteria</taxon>
        <taxon>Pseudomonadati</taxon>
        <taxon>Ignavibacteriota</taxon>
        <taxon>Ignavibacteria</taxon>
        <taxon>Ignavibacteriales</taxon>
        <taxon>Ignavibacteriaceae</taxon>
        <taxon>Ignavibacterium</taxon>
    </lineage>
</organism>
<evidence type="ECO:0000256" key="2">
    <source>
        <dbReference type="ARBA" id="ARBA00010529"/>
    </source>
</evidence>
<comment type="caution">
    <text evidence="12">The sequence shown here is derived from an EMBL/GenBank/DDBJ whole genome shotgun (WGS) entry which is preliminary data.</text>
</comment>
<comment type="function">
    <text evidence="10">DNA-binding protein that plays a critical role in nucleoid compaction, genome replication and DNA replication and transcription. Binds to both ssDNA and dsDNA with a binding site covering about 15 nucleotides. Displays DNA-supercoiling activity only when associated with the viral DNA topoisomerase 2.</text>
</comment>
<keyword evidence="5" id="KW-0235">DNA replication</keyword>
<proteinExistence type="inferred from homology"/>
<dbReference type="GO" id="GO:0005829">
    <property type="term" value="C:cytosol"/>
    <property type="evidence" value="ECO:0007669"/>
    <property type="project" value="TreeGrafter"/>
</dbReference>
<evidence type="ECO:0000313" key="12">
    <source>
        <dbReference type="EMBL" id="HFI90082.1"/>
    </source>
</evidence>
<accession>A0A7V2ZHJ1</accession>
<evidence type="ECO:0000256" key="7">
    <source>
        <dbReference type="ARBA" id="ARBA00023125"/>
    </source>
</evidence>
<evidence type="ECO:0000256" key="10">
    <source>
        <dbReference type="ARBA" id="ARBA00046140"/>
    </source>
</evidence>
<dbReference type="SUPFAM" id="SSF47729">
    <property type="entry name" value="IHF-like DNA-binding proteins"/>
    <property type="match status" value="1"/>
</dbReference>
<dbReference type="Pfam" id="PF00216">
    <property type="entry name" value="Bac_DNA_binding"/>
    <property type="match status" value="1"/>
</dbReference>
<dbReference type="RefSeq" id="WP_304143972.1">
    <property type="nucleotide sequence ID" value="NZ_JAOAIE010000035.1"/>
</dbReference>
<comment type="subunit">
    <text evidence="3">Homodimer.</text>
</comment>
<evidence type="ECO:0000256" key="6">
    <source>
        <dbReference type="ARBA" id="ARBA00022921"/>
    </source>
</evidence>
<evidence type="ECO:0000256" key="5">
    <source>
        <dbReference type="ARBA" id="ARBA00022705"/>
    </source>
</evidence>
<dbReference type="SMART" id="SM00411">
    <property type="entry name" value="BHL"/>
    <property type="match status" value="1"/>
</dbReference>
<dbReference type="EMBL" id="DSUJ01000002">
    <property type="protein sequence ID" value="HFI90082.1"/>
    <property type="molecule type" value="Genomic_DNA"/>
</dbReference>
<dbReference type="GO" id="GO:0003677">
    <property type="term" value="F:DNA binding"/>
    <property type="evidence" value="ECO:0007669"/>
    <property type="project" value="UniProtKB-KW"/>
</dbReference>
<dbReference type="Gene3D" id="4.10.520.10">
    <property type="entry name" value="IHF-like DNA-binding proteins"/>
    <property type="match status" value="1"/>
</dbReference>
<evidence type="ECO:0000256" key="9">
    <source>
        <dbReference type="ARBA" id="ARBA00033227"/>
    </source>
</evidence>
<dbReference type="PANTHER" id="PTHR33175:SF13">
    <property type="entry name" value="HISTONE-LIKE PROTEIN"/>
    <property type="match status" value="1"/>
</dbReference>
<dbReference type="CDD" id="cd00591">
    <property type="entry name" value="HU_IHF"/>
    <property type="match status" value="1"/>
</dbReference>
<dbReference type="PRINTS" id="PR01727">
    <property type="entry name" value="DNABINDINGHU"/>
</dbReference>
<keyword evidence="7 12" id="KW-0238">DNA-binding</keyword>
<evidence type="ECO:0000256" key="8">
    <source>
        <dbReference type="ARBA" id="ARBA00033120"/>
    </source>
</evidence>
<gene>
    <name evidence="12" type="ORF">ENS31_00975</name>
</gene>
<evidence type="ECO:0000256" key="1">
    <source>
        <dbReference type="ARBA" id="ARBA00004328"/>
    </source>
</evidence>